<comment type="pathway">
    <text evidence="1">Cofactor biosynthesis; tetrahydrofolate biosynthesis; 2-amino-4-hydroxy-6-hydroxymethyl-7,8-dihydropteridine diphosphate from 7,8-dihydroneopterin triphosphate: step 4/4.</text>
</comment>
<dbReference type="EC" id="2.7.6.3" evidence="3"/>
<comment type="similarity">
    <text evidence="2">Belongs to the HPPK family.</text>
</comment>
<dbReference type="OrthoDB" id="9808041at2"/>
<dbReference type="GO" id="GO:0003848">
    <property type="term" value="F:2-amino-4-hydroxy-6-hydroxymethyldihydropteridine diphosphokinase activity"/>
    <property type="evidence" value="ECO:0007669"/>
    <property type="project" value="UniProtKB-EC"/>
</dbReference>
<evidence type="ECO:0000259" key="13">
    <source>
        <dbReference type="Pfam" id="PF01288"/>
    </source>
</evidence>
<evidence type="ECO:0000256" key="10">
    <source>
        <dbReference type="ARBA" id="ARBA00029409"/>
    </source>
</evidence>
<keyword evidence="15" id="KW-1185">Reference proteome</keyword>
<keyword evidence="9" id="KW-0289">Folate biosynthesis</keyword>
<dbReference type="HOGENOM" id="CLU_097916_1_0_5"/>
<evidence type="ECO:0000313" key="15">
    <source>
        <dbReference type="Proteomes" id="UP000023755"/>
    </source>
</evidence>
<dbReference type="Gene3D" id="3.30.70.560">
    <property type="entry name" value="7,8-Dihydro-6-hydroxymethylpterin-pyrophosphokinase HPPK"/>
    <property type="match status" value="1"/>
</dbReference>
<dbReference type="STRING" id="1286528.NHE_0459"/>
<evidence type="ECO:0000256" key="11">
    <source>
        <dbReference type="ARBA" id="ARBA00029766"/>
    </source>
</evidence>
<comment type="function">
    <text evidence="10">Catalyzes the transfer of pyrophosphate from adenosine triphosphate (ATP) to 6-hydroxymethyl-7,8-dihydropterin, an enzymatic step in folate biosynthesis pathway.</text>
</comment>
<evidence type="ECO:0000256" key="5">
    <source>
        <dbReference type="ARBA" id="ARBA00022679"/>
    </source>
</evidence>
<proteinExistence type="inferred from homology"/>
<evidence type="ECO:0000256" key="7">
    <source>
        <dbReference type="ARBA" id="ARBA00022777"/>
    </source>
</evidence>
<dbReference type="GO" id="GO:0046654">
    <property type="term" value="P:tetrahydrofolate biosynthetic process"/>
    <property type="evidence" value="ECO:0007669"/>
    <property type="project" value="UniProtKB-UniPathway"/>
</dbReference>
<dbReference type="PANTHER" id="PTHR43071:SF1">
    <property type="entry name" value="2-AMINO-4-HYDROXY-6-HYDROXYMETHYLDIHYDROPTERIDINE PYROPHOSPHOKINASE"/>
    <property type="match status" value="1"/>
</dbReference>
<keyword evidence="6" id="KW-0547">Nucleotide-binding</keyword>
<evidence type="ECO:0000256" key="2">
    <source>
        <dbReference type="ARBA" id="ARBA00005810"/>
    </source>
</evidence>
<reference evidence="14 15" key="1">
    <citation type="submission" date="2014-03" db="EMBL/GenBank/DDBJ databases">
        <title>Sequencing and Comparison of Genomes and Transcriptome Profiles of Human Ehrlichiosis Agents.</title>
        <authorList>
            <person name="Lin M."/>
            <person name="Daugherty S.C."/>
            <person name="Nagaraj S."/>
            <person name="Cheng Z."/>
            <person name="Xiong Q."/>
            <person name="Lin F.-Y."/>
            <person name="Sengamalay N."/>
            <person name="Ott S."/>
            <person name="Godinez A."/>
            <person name="Tallon L.J."/>
            <person name="Sadzewicz L."/>
            <person name="Fraser C.M."/>
            <person name="Dunning Hotopp J.C."/>
            <person name="Rikihisa Y."/>
        </authorList>
    </citation>
    <scope>NUCLEOTIDE SEQUENCE [LARGE SCALE GENOMIC DNA]</scope>
    <source>
        <strain evidence="14 15">Oregon</strain>
    </source>
</reference>
<name>X5H3X9_9RICK</name>
<evidence type="ECO:0000256" key="12">
    <source>
        <dbReference type="ARBA" id="ARBA00033413"/>
    </source>
</evidence>
<dbReference type="Proteomes" id="UP000023755">
    <property type="component" value="Chromosome"/>
</dbReference>
<dbReference type="RefSeq" id="WP_084473261.1">
    <property type="nucleotide sequence ID" value="NZ_CP007481.1"/>
</dbReference>
<dbReference type="AlphaFoldDB" id="X5H3X9"/>
<dbReference type="EMBL" id="CP007481">
    <property type="protein sequence ID" value="AHX11403.1"/>
    <property type="molecule type" value="Genomic_DNA"/>
</dbReference>
<feature type="domain" description="7,8-dihydro-6-hydroxymethylpterin-pyrophosphokinase" evidence="13">
    <location>
        <begin position="9"/>
        <end position="137"/>
    </location>
</feature>
<sequence length="163" mass="18621">MDLRKIVILGLGSNIGNTRKNIIEARNKIPMKDKILSPIIKTKALLTKNAPSAWDIDYLNAIVIGKPLFTPLETLQRVKKIEKQMKRIKIGKYSPRTIDIDILFWGDKLITERYLTAPHREVLKRFFTLKPIASVCPLLIHPTAGITLKQAFSNYCRRNKIAS</sequence>
<evidence type="ECO:0000256" key="3">
    <source>
        <dbReference type="ARBA" id="ARBA00013253"/>
    </source>
</evidence>
<evidence type="ECO:0000256" key="6">
    <source>
        <dbReference type="ARBA" id="ARBA00022741"/>
    </source>
</evidence>
<dbReference type="InterPro" id="IPR035907">
    <property type="entry name" value="Hppk_sf"/>
</dbReference>
<dbReference type="CDD" id="cd00483">
    <property type="entry name" value="HPPK"/>
    <property type="match status" value="1"/>
</dbReference>
<evidence type="ECO:0000256" key="8">
    <source>
        <dbReference type="ARBA" id="ARBA00022840"/>
    </source>
</evidence>
<dbReference type="KEGG" id="nhm:NHE_0459"/>
<dbReference type="InterPro" id="IPR000550">
    <property type="entry name" value="Hppk"/>
</dbReference>
<evidence type="ECO:0000256" key="1">
    <source>
        <dbReference type="ARBA" id="ARBA00005051"/>
    </source>
</evidence>
<evidence type="ECO:0000313" key="14">
    <source>
        <dbReference type="EMBL" id="AHX11403.1"/>
    </source>
</evidence>
<dbReference type="GO" id="GO:0046656">
    <property type="term" value="P:folic acid biosynthetic process"/>
    <property type="evidence" value="ECO:0007669"/>
    <property type="project" value="UniProtKB-KW"/>
</dbReference>
<keyword evidence="5 14" id="KW-0808">Transferase</keyword>
<dbReference type="GO" id="GO:0016301">
    <property type="term" value="F:kinase activity"/>
    <property type="evidence" value="ECO:0007669"/>
    <property type="project" value="UniProtKB-KW"/>
</dbReference>
<protein>
    <recommendedName>
        <fullName evidence="4">2-amino-4-hydroxy-6-hydroxymethyldihydropteridine pyrophosphokinase</fullName>
        <ecNumber evidence="3">2.7.6.3</ecNumber>
    </recommendedName>
    <alternativeName>
        <fullName evidence="11">6-hydroxymethyl-7,8-dihydropterin pyrophosphokinase</fullName>
    </alternativeName>
    <alternativeName>
        <fullName evidence="12">7,8-dihydro-6-hydroxymethylpterin-pyrophosphokinase</fullName>
    </alternativeName>
</protein>
<organism evidence="14 15">
    <name type="scientific">Neorickettsia helminthoeca str. Oregon</name>
    <dbReference type="NCBI Taxonomy" id="1286528"/>
    <lineage>
        <taxon>Bacteria</taxon>
        <taxon>Pseudomonadati</taxon>
        <taxon>Pseudomonadota</taxon>
        <taxon>Alphaproteobacteria</taxon>
        <taxon>Rickettsiales</taxon>
        <taxon>Anaplasmataceae</taxon>
        <taxon>Neorickettsia</taxon>
    </lineage>
</organism>
<gene>
    <name evidence="14" type="primary">folK</name>
    <name evidence="14" type="ORF">NHE_0459</name>
</gene>
<keyword evidence="8" id="KW-0067">ATP-binding</keyword>
<evidence type="ECO:0000256" key="9">
    <source>
        <dbReference type="ARBA" id="ARBA00022909"/>
    </source>
</evidence>
<dbReference type="GO" id="GO:0005524">
    <property type="term" value="F:ATP binding"/>
    <property type="evidence" value="ECO:0007669"/>
    <property type="project" value="UniProtKB-KW"/>
</dbReference>
<accession>X5H3X9</accession>
<keyword evidence="7 14" id="KW-0418">Kinase</keyword>
<dbReference type="SUPFAM" id="SSF55083">
    <property type="entry name" value="6-hydroxymethyl-7,8-dihydropterin pyrophosphokinase, HPPK"/>
    <property type="match status" value="1"/>
</dbReference>
<dbReference type="PANTHER" id="PTHR43071">
    <property type="entry name" value="2-AMINO-4-HYDROXY-6-HYDROXYMETHYLDIHYDROPTERIDINE PYROPHOSPHOKINASE"/>
    <property type="match status" value="1"/>
</dbReference>
<dbReference type="NCBIfam" id="TIGR01498">
    <property type="entry name" value="folK"/>
    <property type="match status" value="1"/>
</dbReference>
<evidence type="ECO:0000256" key="4">
    <source>
        <dbReference type="ARBA" id="ARBA00016218"/>
    </source>
</evidence>
<dbReference type="UniPathway" id="UPA00077">
    <property type="reaction ID" value="UER00155"/>
</dbReference>
<dbReference type="Pfam" id="PF01288">
    <property type="entry name" value="HPPK"/>
    <property type="match status" value="1"/>
</dbReference>